<dbReference type="SUPFAM" id="SSF56672">
    <property type="entry name" value="DNA/RNA polymerases"/>
    <property type="match status" value="1"/>
</dbReference>
<dbReference type="AlphaFoldDB" id="F0X015"/>
<dbReference type="EMBL" id="FR824498">
    <property type="protein sequence ID" value="CCA27097.1"/>
    <property type="molecule type" value="Genomic_DNA"/>
</dbReference>
<proteinExistence type="predicted"/>
<dbReference type="PANTHER" id="PTHR33064:SF37">
    <property type="entry name" value="RIBONUCLEASE H"/>
    <property type="match status" value="1"/>
</dbReference>
<reference evidence="1" key="2">
    <citation type="submission" date="2011-02" db="EMBL/GenBank/DDBJ databases">
        <authorList>
            <person name="MacLean D."/>
        </authorList>
    </citation>
    <scope>NUCLEOTIDE SEQUENCE</scope>
</reference>
<dbReference type="InterPro" id="IPR043502">
    <property type="entry name" value="DNA/RNA_pol_sf"/>
</dbReference>
<evidence type="ECO:0000313" key="1">
    <source>
        <dbReference type="EMBL" id="CCA27097.1"/>
    </source>
</evidence>
<reference evidence="1" key="1">
    <citation type="journal article" date="2011" name="PLoS Biol.">
        <title>Gene gain and loss during evolution of obligate parasitism in the white rust pathogen of Arabidopsis thaliana.</title>
        <authorList>
            <person name="Kemen E."/>
            <person name="Gardiner A."/>
            <person name="Schultz-Larsen T."/>
            <person name="Kemen A.C."/>
            <person name="Balmuth A.L."/>
            <person name="Robert-Seilaniantz A."/>
            <person name="Bailey K."/>
            <person name="Holub E."/>
            <person name="Studholme D.J."/>
            <person name="Maclean D."/>
            <person name="Jones J.D."/>
        </authorList>
    </citation>
    <scope>NUCLEOTIDE SEQUENCE</scope>
</reference>
<dbReference type="PANTHER" id="PTHR33064">
    <property type="entry name" value="POL PROTEIN"/>
    <property type="match status" value="1"/>
</dbReference>
<name>F0X015_9STRA</name>
<gene>
    <name evidence="1" type="primary">AlNc14C455G11757</name>
    <name evidence="1" type="ORF">ALNC14_132410</name>
</gene>
<accession>F0X015</accession>
<protein>
    <submittedName>
        <fullName evidence="1">AlNc14C455G11757 protein</fullName>
    </submittedName>
</protein>
<sequence length="127" mass="14691">MESVDRLKDMFIKYGGIFRVEFSADPSVKVAPLQVIFKEGSTPIMAKSRRYPPLHRNYMDNHLTDLMEHDLIYRNPDSRWGIVPRIVEKKEVGSYRMPVDLRAINAVLVPMAWPMPHLEVVLVNLEG</sequence>
<dbReference type="HOGENOM" id="CLU_1974643_0_0_1"/>
<dbReference type="Gene3D" id="3.10.10.10">
    <property type="entry name" value="HIV Type 1 Reverse Transcriptase, subunit A, domain 1"/>
    <property type="match status" value="1"/>
</dbReference>
<dbReference type="InterPro" id="IPR051320">
    <property type="entry name" value="Viral_Replic_Matur_Polypro"/>
</dbReference>
<organism evidence="1">
    <name type="scientific">Albugo laibachii Nc14</name>
    <dbReference type="NCBI Taxonomy" id="890382"/>
    <lineage>
        <taxon>Eukaryota</taxon>
        <taxon>Sar</taxon>
        <taxon>Stramenopiles</taxon>
        <taxon>Oomycota</taxon>
        <taxon>Peronosporomycetes</taxon>
        <taxon>Albuginales</taxon>
        <taxon>Albuginaceae</taxon>
        <taxon>Albugo</taxon>
    </lineage>
</organism>